<evidence type="ECO:0000256" key="1">
    <source>
        <dbReference type="ARBA" id="ARBA00022485"/>
    </source>
</evidence>
<dbReference type="GO" id="GO:0046872">
    <property type="term" value="F:metal ion binding"/>
    <property type="evidence" value="ECO:0007669"/>
    <property type="project" value="UniProtKB-UniRule"/>
</dbReference>
<dbReference type="OrthoDB" id="9765258at2"/>
<keyword evidence="9" id="KW-1185">Reference proteome</keyword>
<sequence>METNFNSMQLGDPSIARADEILRRCVHCGLCTATCPTYVLTGDERDSPRGRIYLMKQMFETRDVPASTVHHIDRCLSCLGCMTACPSGVDYMHLVDLARTRIEQRGHRSPNKNTMRMFLSRVLPYPSRFKAMLILGWFARPFRDVIGKLGMKRIAAALDLVPKDALKLKILRPRSAYNPKRPQPKRVAIMLGCVQEVLAPQINRAAIRLLRRHGVDVMVVKDEGCCGALSHHLGRDEEARAHARRNIDALTAVMRERLLDAIIPTASGCGTMLKDYGSLLERDHGYAERAEYVGGLARDATEFLNEISLNPPVMWTGLKVAYHSACSLGHGQKLEELPRQLLEQAGYTLTEIPEGHLCCGSAGTYNIIEPELSAELRDRKVKNIESIAPDVIVTGNIGCMTQIKAGTDIPIVHTVELLDWATGGPCPPALSKMRNRAHPIEALVEMAKASAKEKALAD</sequence>
<evidence type="ECO:0000256" key="5">
    <source>
        <dbReference type="ARBA" id="ARBA00023014"/>
    </source>
</evidence>
<dbReference type="PROSITE" id="PS51379">
    <property type="entry name" value="4FE4S_FER_2"/>
    <property type="match status" value="2"/>
</dbReference>
<dbReference type="GO" id="GO:0019154">
    <property type="term" value="F:glycolate dehydrogenase activity"/>
    <property type="evidence" value="ECO:0007669"/>
    <property type="project" value="UniProtKB-EC"/>
</dbReference>
<keyword evidence="6" id="KW-0249">Electron transport</keyword>
<dbReference type="STRING" id="1384459.GL4_0939"/>
<keyword evidence="2 6" id="KW-0479">Metal-binding</keyword>
<dbReference type="SUPFAM" id="SSF54862">
    <property type="entry name" value="4Fe-4S ferredoxins"/>
    <property type="match status" value="1"/>
</dbReference>
<evidence type="ECO:0000313" key="8">
    <source>
        <dbReference type="EMBL" id="BAQ16399.1"/>
    </source>
</evidence>
<dbReference type="Pfam" id="PF02754">
    <property type="entry name" value="CCG"/>
    <property type="match status" value="2"/>
</dbReference>
<dbReference type="InterPro" id="IPR017896">
    <property type="entry name" value="4Fe4S_Fe-S-bd"/>
</dbReference>
<evidence type="ECO:0000259" key="7">
    <source>
        <dbReference type="PROSITE" id="PS51379"/>
    </source>
</evidence>
<accession>A0A0A8K351</accession>
<keyword evidence="5 6" id="KW-0411">Iron-sulfur</keyword>
<keyword evidence="4 6" id="KW-0408">Iron</keyword>
<keyword evidence="8" id="KW-0560">Oxidoreductase</keyword>
<keyword evidence="6" id="KW-0813">Transport</keyword>
<evidence type="ECO:0000256" key="2">
    <source>
        <dbReference type="ARBA" id="ARBA00022723"/>
    </source>
</evidence>
<feature type="domain" description="4Fe-4S ferredoxin-type" evidence="7">
    <location>
        <begin position="65"/>
        <end position="95"/>
    </location>
</feature>
<keyword evidence="3" id="KW-0677">Repeat</keyword>
<dbReference type="AlphaFoldDB" id="A0A0A8K351"/>
<dbReference type="HOGENOM" id="CLU_023081_0_0_5"/>
<dbReference type="PROSITE" id="PS00198">
    <property type="entry name" value="4FE4S_FER_1"/>
    <property type="match status" value="2"/>
</dbReference>
<comment type="catalytic activity">
    <reaction evidence="6">
        <text>glycolate + A = glyoxylate + AH2</text>
        <dbReference type="Rhea" id="RHEA:21264"/>
        <dbReference type="ChEBI" id="CHEBI:13193"/>
        <dbReference type="ChEBI" id="CHEBI:17499"/>
        <dbReference type="ChEBI" id="CHEBI:29805"/>
        <dbReference type="ChEBI" id="CHEBI:36655"/>
        <dbReference type="EC" id="1.1.99.14"/>
    </reaction>
</comment>
<dbReference type="KEGG" id="mcg:GL4_0939"/>
<comment type="function">
    <text evidence="6">Component of a complex that catalyzes the oxidation of glycolate to glyoxylate.</text>
</comment>
<evidence type="ECO:0000313" key="9">
    <source>
        <dbReference type="Proteomes" id="UP000031643"/>
    </source>
</evidence>
<dbReference type="EC" id="1.1.99.14" evidence="6"/>
<feature type="domain" description="4Fe-4S ferredoxin-type" evidence="7">
    <location>
        <begin position="14"/>
        <end position="45"/>
    </location>
</feature>
<name>A0A0A8K351_9HYPH</name>
<dbReference type="Pfam" id="PF12838">
    <property type="entry name" value="Fer4_7"/>
    <property type="match status" value="1"/>
</dbReference>
<dbReference type="RefSeq" id="WP_045365034.1">
    <property type="nucleotide sequence ID" value="NZ_AP014648.1"/>
</dbReference>
<reference evidence="8 9" key="1">
    <citation type="submission" date="2014-09" db="EMBL/GenBank/DDBJ databases">
        <title>Genome sequencing of Methyloceanibacter caenitepidi Gela4.</title>
        <authorList>
            <person name="Takeuchi M."/>
            <person name="Susumu S."/>
            <person name="Kamagata Y."/>
            <person name="Oshima K."/>
            <person name="Hattori M."/>
            <person name="Iwasaki W."/>
        </authorList>
    </citation>
    <scope>NUCLEOTIDE SEQUENCE [LARGE SCALE GENOMIC DNA]</scope>
    <source>
        <strain evidence="8 9">Gela4</strain>
    </source>
</reference>
<dbReference type="Gene3D" id="1.10.1060.10">
    <property type="entry name" value="Alpha-helical ferredoxin"/>
    <property type="match status" value="1"/>
</dbReference>
<dbReference type="NCBIfam" id="NF008434">
    <property type="entry name" value="PRK11274.1"/>
    <property type="match status" value="1"/>
</dbReference>
<dbReference type="PANTHER" id="PTHR32479:SF17">
    <property type="entry name" value="GLYCOLATE OXIDASE IRON-SULFUR SUBUNIT"/>
    <property type="match status" value="1"/>
</dbReference>
<dbReference type="EMBL" id="AP014648">
    <property type="protein sequence ID" value="BAQ16399.1"/>
    <property type="molecule type" value="Genomic_DNA"/>
</dbReference>
<organism evidence="8 9">
    <name type="scientific">Methyloceanibacter caenitepidi</name>
    <dbReference type="NCBI Taxonomy" id="1384459"/>
    <lineage>
        <taxon>Bacteria</taxon>
        <taxon>Pseudomonadati</taxon>
        <taxon>Pseudomonadota</taxon>
        <taxon>Alphaproteobacteria</taxon>
        <taxon>Hyphomicrobiales</taxon>
        <taxon>Hyphomicrobiaceae</taxon>
        <taxon>Methyloceanibacter</taxon>
    </lineage>
</organism>
<evidence type="ECO:0000256" key="3">
    <source>
        <dbReference type="ARBA" id="ARBA00022737"/>
    </source>
</evidence>
<dbReference type="InterPro" id="IPR004017">
    <property type="entry name" value="Cys_rich_dom"/>
</dbReference>
<proteinExistence type="predicted"/>
<gene>
    <name evidence="8" type="ORF">GL4_0939</name>
</gene>
<dbReference type="GO" id="GO:0047809">
    <property type="term" value="F:D-lactate dehydrogenase activity"/>
    <property type="evidence" value="ECO:0007669"/>
    <property type="project" value="RHEA"/>
</dbReference>
<dbReference type="InterPro" id="IPR012257">
    <property type="entry name" value="Glc_ox_4Fe-4S"/>
</dbReference>
<dbReference type="GO" id="GO:0051539">
    <property type="term" value="F:4 iron, 4 sulfur cluster binding"/>
    <property type="evidence" value="ECO:0007669"/>
    <property type="project" value="UniProtKB-UniRule"/>
</dbReference>
<dbReference type="InterPro" id="IPR009051">
    <property type="entry name" value="Helical_ferredxn"/>
</dbReference>
<evidence type="ECO:0000256" key="6">
    <source>
        <dbReference type="PIRNR" id="PIRNR000139"/>
    </source>
</evidence>
<dbReference type="PANTHER" id="PTHR32479">
    <property type="entry name" value="GLYCOLATE OXIDASE IRON-SULFUR SUBUNIT"/>
    <property type="match status" value="1"/>
</dbReference>
<comment type="catalytic activity">
    <reaction evidence="6">
        <text>(R)-lactate + A = pyruvate + AH2</text>
        <dbReference type="Rhea" id="RHEA:15089"/>
        <dbReference type="ChEBI" id="CHEBI:13193"/>
        <dbReference type="ChEBI" id="CHEBI:15361"/>
        <dbReference type="ChEBI" id="CHEBI:16004"/>
        <dbReference type="ChEBI" id="CHEBI:17499"/>
    </reaction>
</comment>
<dbReference type="Proteomes" id="UP000031643">
    <property type="component" value="Chromosome"/>
</dbReference>
<dbReference type="PIRSF" id="PIRSF000139">
    <property type="entry name" value="Glc_ox_4Fe-4S"/>
    <property type="match status" value="1"/>
</dbReference>
<keyword evidence="1 6" id="KW-0004">4Fe-4S</keyword>
<comment type="cofactor">
    <cofactor evidence="6">
        <name>[4Fe-4S] cluster</name>
        <dbReference type="ChEBI" id="CHEBI:49883"/>
    </cofactor>
    <text evidence="6">Binds 2 [4Fe-4S] clusters.</text>
</comment>
<dbReference type="InterPro" id="IPR017900">
    <property type="entry name" value="4Fe4S_Fe_S_CS"/>
</dbReference>
<protein>
    <recommendedName>
        <fullName evidence="6">Glycolate oxidase iron-sulfur subunit</fullName>
        <ecNumber evidence="6">1.1.99.14</ecNumber>
    </recommendedName>
</protein>
<evidence type="ECO:0000256" key="4">
    <source>
        <dbReference type="ARBA" id="ARBA00023004"/>
    </source>
</evidence>